<feature type="compositionally biased region" description="Polar residues" evidence="1">
    <location>
        <begin position="65"/>
        <end position="92"/>
    </location>
</feature>
<feature type="region of interest" description="Disordered" evidence="1">
    <location>
        <begin position="604"/>
        <end position="630"/>
    </location>
</feature>
<feature type="compositionally biased region" description="Polar residues" evidence="1">
    <location>
        <begin position="479"/>
        <end position="490"/>
    </location>
</feature>
<organism evidence="2 3">
    <name type="scientific">Acetobacter garciniae</name>
    <dbReference type="NCBI Taxonomy" id="2817435"/>
    <lineage>
        <taxon>Bacteria</taxon>
        <taxon>Pseudomonadati</taxon>
        <taxon>Pseudomonadota</taxon>
        <taxon>Alphaproteobacteria</taxon>
        <taxon>Acetobacterales</taxon>
        <taxon>Acetobacteraceae</taxon>
        <taxon>Acetobacter</taxon>
    </lineage>
</organism>
<feature type="compositionally biased region" description="Low complexity" evidence="1">
    <location>
        <begin position="93"/>
        <end position="116"/>
    </location>
</feature>
<evidence type="ECO:0000313" key="3">
    <source>
        <dbReference type="Proteomes" id="UP000664073"/>
    </source>
</evidence>
<dbReference type="Proteomes" id="UP000664073">
    <property type="component" value="Unassembled WGS sequence"/>
</dbReference>
<name>A0A939HN66_9PROT</name>
<feature type="region of interest" description="Disordered" evidence="1">
    <location>
        <begin position="458"/>
        <end position="490"/>
    </location>
</feature>
<dbReference type="AlphaFoldDB" id="A0A939HN66"/>
<gene>
    <name evidence="2" type="ORF">J2D77_06260</name>
</gene>
<feature type="compositionally biased region" description="Low complexity" evidence="1">
    <location>
        <begin position="11"/>
        <end position="20"/>
    </location>
</feature>
<comment type="caution">
    <text evidence="2">The sequence shown here is derived from an EMBL/GenBank/DDBJ whole genome shotgun (WGS) entry which is preliminary data.</text>
</comment>
<feature type="region of interest" description="Disordered" evidence="1">
    <location>
        <begin position="408"/>
        <end position="427"/>
    </location>
</feature>
<protein>
    <submittedName>
        <fullName evidence="2">Uncharacterized protein</fullName>
    </submittedName>
</protein>
<feature type="region of interest" description="Disordered" evidence="1">
    <location>
        <begin position="65"/>
        <end position="217"/>
    </location>
</feature>
<accession>A0A939HN66</accession>
<dbReference type="RefSeq" id="WP_207845409.1">
    <property type="nucleotide sequence ID" value="NZ_JAFVMH010000002.1"/>
</dbReference>
<feature type="compositionally biased region" description="Polar residues" evidence="1">
    <location>
        <begin position="1"/>
        <end position="10"/>
    </location>
</feature>
<reference evidence="2" key="1">
    <citation type="submission" date="2021-03" db="EMBL/GenBank/DDBJ databases">
        <title>The complete genome sequence of Acetobacter sp. TBRC 12339.</title>
        <authorList>
            <person name="Charoenyingcharoen P."/>
            <person name="Yukphan P."/>
        </authorList>
    </citation>
    <scope>NUCLEOTIDE SEQUENCE</scope>
    <source>
        <strain evidence="2">TBRC 12339</strain>
    </source>
</reference>
<evidence type="ECO:0000256" key="1">
    <source>
        <dbReference type="SAM" id="MobiDB-lite"/>
    </source>
</evidence>
<sequence>MIVTKTSTATEQVQESSVSSLLSAIAPAQAAVSSTLSGSARKNAYTAGQGTFGTILSGMTHAVSQNDGQADQVSGGTTSHAASATQDTHQSNTSSHHASAGTGSGTSTRASDTTGAQASTGHAGKASTRTGTQDVAEGTTGRSGKGHKAHSSSESTDTTTDTAQQADQASSSSTLSQAAPSQAQASAADALSGSVAGAADGSTPAAATPGNGASSLAGTTATANSATLGGSPLLLAQEASLVASPAQASAAGTTQAAAQQAAASDDAGTAANMAQADATPQLNAASAGPLSVANGSLMAQVSSLFIAKGQGAQGARSALSDALVAAAGADTADTTTAVAAQNTPAPTTPTSTQMAATAATAGAAGLPQDASGQDLAALGADGLSGQASRSAVLPTDGSGQLAAVVNHAASGHSGSSSDQDDGNAGQGLATTTAQILPQVGLASTTSFTAALEQKTAEAQTAQGLEQAEANSELEGSAVPTPSLSQSSDGSTALSMTVMTDDSTPVHVRLEGTDGVTTGVVLQSEDSVTARHLANTRHELVAALGAAGVDVGNVKIDIVTASQGGDTSYDQGSASGGTFDNGNAFAGTAGGGQSGGQAYAGGGSNGVGALSGQPDADSTTPGGEGIARPTGMYATSGVNITA</sequence>
<proteinExistence type="predicted"/>
<feature type="compositionally biased region" description="Low complexity" evidence="1">
    <location>
        <begin position="152"/>
        <end position="217"/>
    </location>
</feature>
<keyword evidence="3" id="KW-1185">Reference proteome</keyword>
<dbReference type="EMBL" id="JAFVMH010000002">
    <property type="protein sequence ID" value="MBO1324753.1"/>
    <property type="molecule type" value="Genomic_DNA"/>
</dbReference>
<evidence type="ECO:0000313" key="2">
    <source>
        <dbReference type="EMBL" id="MBO1324753.1"/>
    </source>
</evidence>
<feature type="region of interest" description="Disordered" evidence="1">
    <location>
        <begin position="1"/>
        <end position="20"/>
    </location>
</feature>